<dbReference type="AlphaFoldDB" id="A0A075AYC7"/>
<gene>
    <name evidence="2" type="ORF">O9G_005998</name>
</gene>
<evidence type="ECO:0000256" key="1">
    <source>
        <dbReference type="SAM" id="Phobius"/>
    </source>
</evidence>
<dbReference type="Proteomes" id="UP000030755">
    <property type="component" value="Unassembled WGS sequence"/>
</dbReference>
<feature type="non-terminal residue" evidence="2">
    <location>
        <position position="1"/>
    </location>
</feature>
<keyword evidence="1" id="KW-1133">Transmembrane helix</keyword>
<dbReference type="HOGENOM" id="CLU_1932650_0_0_1"/>
<reference evidence="2 3" key="1">
    <citation type="journal article" date="2013" name="Curr. Biol.">
        <title>Shared signatures of parasitism and phylogenomics unite Cryptomycota and microsporidia.</title>
        <authorList>
            <person name="James T.Y."/>
            <person name="Pelin A."/>
            <person name="Bonen L."/>
            <person name="Ahrendt S."/>
            <person name="Sain D."/>
            <person name="Corradi N."/>
            <person name="Stajich J.E."/>
        </authorList>
    </citation>
    <scope>NUCLEOTIDE SEQUENCE [LARGE SCALE GENOMIC DNA]</scope>
    <source>
        <strain evidence="2 3">CSF55</strain>
    </source>
</reference>
<dbReference type="EMBL" id="KE560879">
    <property type="protein sequence ID" value="EPZ35094.1"/>
    <property type="molecule type" value="Genomic_DNA"/>
</dbReference>
<keyword evidence="3" id="KW-1185">Reference proteome</keyword>
<sequence>SVRIIFIQIIRFIFIKIVRIIFIQIVRIIFINRIIIDFINRIIINFINCLCSINARDNFNRIRSCNNGDHILKDFEYPWYIWEFNTKVHLTWTVLSQFCPLIAWNPNFYFRFFNVNIYLLQLQSGCDFPPI</sequence>
<evidence type="ECO:0000313" key="3">
    <source>
        <dbReference type="Proteomes" id="UP000030755"/>
    </source>
</evidence>
<keyword evidence="1" id="KW-0472">Membrane</keyword>
<proteinExistence type="predicted"/>
<keyword evidence="1" id="KW-0812">Transmembrane</keyword>
<feature type="transmembrane region" description="Helical" evidence="1">
    <location>
        <begin position="12"/>
        <end position="30"/>
    </location>
</feature>
<evidence type="ECO:0000313" key="2">
    <source>
        <dbReference type="EMBL" id="EPZ35094.1"/>
    </source>
</evidence>
<organism evidence="2 3">
    <name type="scientific">Rozella allomycis (strain CSF55)</name>
    <dbReference type="NCBI Taxonomy" id="988480"/>
    <lineage>
        <taxon>Eukaryota</taxon>
        <taxon>Fungi</taxon>
        <taxon>Fungi incertae sedis</taxon>
        <taxon>Cryptomycota</taxon>
        <taxon>Cryptomycota incertae sedis</taxon>
        <taxon>Rozella</taxon>
    </lineage>
</organism>
<name>A0A075AYC7_ROZAC</name>
<protein>
    <submittedName>
        <fullName evidence="2">Uncharacterized protein</fullName>
    </submittedName>
</protein>
<accession>A0A075AYC7</accession>